<keyword evidence="1" id="KW-0812">Transmembrane</keyword>
<accession>A0ABD6ALI9</accession>
<feature type="transmembrane region" description="Helical" evidence="1">
    <location>
        <begin position="47"/>
        <end position="65"/>
    </location>
</feature>
<protein>
    <submittedName>
        <fullName evidence="2">Uncharacterized protein</fullName>
    </submittedName>
</protein>
<keyword evidence="1" id="KW-0472">Membrane</keyword>
<dbReference type="Pfam" id="PF19094">
    <property type="entry name" value="EMC6_arch"/>
    <property type="match status" value="1"/>
</dbReference>
<reference evidence="2 3" key="1">
    <citation type="journal article" date="2019" name="Int. J. Syst. Evol. Microbiol.">
        <title>The Global Catalogue of Microorganisms (GCM) 10K type strain sequencing project: providing services to taxonomists for standard genome sequencing and annotation.</title>
        <authorList>
            <consortium name="The Broad Institute Genomics Platform"/>
            <consortium name="The Broad Institute Genome Sequencing Center for Infectious Disease"/>
            <person name="Wu L."/>
            <person name="Ma J."/>
        </authorList>
    </citation>
    <scope>NUCLEOTIDE SEQUENCE [LARGE SCALE GENOMIC DNA]</scope>
    <source>
        <strain evidence="2 3">CGMCC 1.12554</strain>
    </source>
</reference>
<evidence type="ECO:0000313" key="2">
    <source>
        <dbReference type="EMBL" id="MFC7324920.1"/>
    </source>
</evidence>
<feature type="transmembrane region" description="Helical" evidence="1">
    <location>
        <begin position="77"/>
        <end position="101"/>
    </location>
</feature>
<feature type="transmembrane region" description="Helical" evidence="1">
    <location>
        <begin position="12"/>
        <end position="35"/>
    </location>
</feature>
<evidence type="ECO:0000313" key="3">
    <source>
        <dbReference type="Proteomes" id="UP001596545"/>
    </source>
</evidence>
<proteinExistence type="predicted"/>
<keyword evidence="3" id="KW-1185">Reference proteome</keyword>
<dbReference type="EMBL" id="JBHTBL010000008">
    <property type="protein sequence ID" value="MFC7324920.1"/>
    <property type="molecule type" value="Genomic_DNA"/>
</dbReference>
<dbReference type="Proteomes" id="UP001596545">
    <property type="component" value="Unassembled WGS sequence"/>
</dbReference>
<dbReference type="RefSeq" id="WP_256409114.1">
    <property type="nucleotide sequence ID" value="NZ_JANHDN010000004.1"/>
</dbReference>
<dbReference type="InterPro" id="IPR043941">
    <property type="entry name" value="EMC6-arch"/>
</dbReference>
<gene>
    <name evidence="2" type="ORF">ACFQMF_10045</name>
</gene>
<sequence length="102" mass="10426">MSDDSGMSGHARGVVVTTICCLAGIAAGVVSAAYVGTTVAAAQSTTVVLVLGAFVLAQFPLYKVIGVGDFGVKDNLYVAFLTFTLWFISYTVLATSGVQLVA</sequence>
<dbReference type="AlphaFoldDB" id="A0ABD6ALI9"/>
<keyword evidence="1" id="KW-1133">Transmembrane helix</keyword>
<evidence type="ECO:0000256" key="1">
    <source>
        <dbReference type="SAM" id="Phobius"/>
    </source>
</evidence>
<name>A0ABD6ALI9_9EURY</name>
<organism evidence="2 3">
    <name type="scientific">Halorubrum rutilum</name>
    <dbReference type="NCBI Taxonomy" id="1364933"/>
    <lineage>
        <taxon>Archaea</taxon>
        <taxon>Methanobacteriati</taxon>
        <taxon>Methanobacteriota</taxon>
        <taxon>Stenosarchaea group</taxon>
        <taxon>Halobacteria</taxon>
        <taxon>Halobacteriales</taxon>
        <taxon>Haloferacaceae</taxon>
        <taxon>Halorubrum</taxon>
    </lineage>
</organism>
<comment type="caution">
    <text evidence="2">The sequence shown here is derived from an EMBL/GenBank/DDBJ whole genome shotgun (WGS) entry which is preliminary data.</text>
</comment>